<feature type="transmembrane region" description="Helical" evidence="8">
    <location>
        <begin position="195"/>
        <end position="214"/>
    </location>
</feature>
<evidence type="ECO:0000256" key="4">
    <source>
        <dbReference type="ARBA" id="ARBA00022475"/>
    </source>
</evidence>
<evidence type="ECO:0000256" key="5">
    <source>
        <dbReference type="ARBA" id="ARBA00022692"/>
    </source>
</evidence>
<evidence type="ECO:0000256" key="7">
    <source>
        <dbReference type="ARBA" id="ARBA00023136"/>
    </source>
</evidence>
<evidence type="ECO:0000259" key="9">
    <source>
        <dbReference type="PROSITE" id="PS50850"/>
    </source>
</evidence>
<accession>A0A1J7JMY1</accession>
<dbReference type="CDD" id="cd17323">
    <property type="entry name" value="MFS_Tpo1_MDR_like"/>
    <property type="match status" value="1"/>
</dbReference>
<keyword evidence="5 8" id="KW-0812">Transmembrane</keyword>
<dbReference type="AlphaFoldDB" id="A0A1J7JMY1"/>
<evidence type="ECO:0000313" key="10">
    <source>
        <dbReference type="EMBL" id="OIW29074.1"/>
    </source>
</evidence>
<dbReference type="FunFam" id="1.20.1250.20:FF:000082">
    <property type="entry name" value="MFS multidrug transporter, putative"/>
    <property type="match status" value="1"/>
</dbReference>
<dbReference type="Gene3D" id="1.20.1250.20">
    <property type="entry name" value="MFS general substrate transporter like domains"/>
    <property type="match status" value="1"/>
</dbReference>
<sequence>MASSTQSPPSESDQQVRTIRFSAGDPAEAVNWSTGKRTFVVVIGILLVVNSTLGSSLSSGALPVLEKEFNVANREELALPNSMYLLGYVFGPPLFSPMSEMVGRRIVLQLSFFVFTIFSIASALAPSWPSLIGFRFLAGTFASAPISVVGGLYADLYYDPVKRGRAIAVLIGSTTVAPVLGPIISGFISHVSWRWSFWIACIAAGVCWPALLFLPESFGPVILKWRAQRMRLEDPTVKVIAPIELQHRTVRDVVLVTLARPIRLLAEPIVLICCTYLAFEYAIFYIFFVAYPIIFEGTYGMSTGVATLPLLPIGVGAVLACFISVLYDDVLRRAQIRQAAWAQLEEYRRLPLACLGGPLHVVALFWLGWTARSDIHYMVPTMAGLLFGIGIELTFISLLNYMTDAYGIYAASAMATSTFTRSIFAVLLPLCTDKLYGHLGVAWASSLLGFIGLVLACGPFLLLRYGSLVRKHSRFCRQLQSEGGLYERSTTAE</sequence>
<evidence type="ECO:0000256" key="6">
    <source>
        <dbReference type="ARBA" id="ARBA00022989"/>
    </source>
</evidence>
<evidence type="ECO:0000256" key="1">
    <source>
        <dbReference type="ARBA" id="ARBA00004141"/>
    </source>
</evidence>
<organism evidence="10 11">
    <name type="scientific">Coniochaeta ligniaria NRRL 30616</name>
    <dbReference type="NCBI Taxonomy" id="1408157"/>
    <lineage>
        <taxon>Eukaryota</taxon>
        <taxon>Fungi</taxon>
        <taxon>Dikarya</taxon>
        <taxon>Ascomycota</taxon>
        <taxon>Pezizomycotina</taxon>
        <taxon>Sordariomycetes</taxon>
        <taxon>Sordariomycetidae</taxon>
        <taxon>Coniochaetales</taxon>
        <taxon>Coniochaetaceae</taxon>
        <taxon>Coniochaeta</taxon>
    </lineage>
</organism>
<feature type="transmembrane region" description="Helical" evidence="8">
    <location>
        <begin position="39"/>
        <end position="57"/>
    </location>
</feature>
<feature type="transmembrane region" description="Helical" evidence="8">
    <location>
        <begin position="350"/>
        <end position="369"/>
    </location>
</feature>
<feature type="transmembrane region" description="Helical" evidence="8">
    <location>
        <begin position="306"/>
        <end position="327"/>
    </location>
</feature>
<protein>
    <submittedName>
        <fullName evidence="10">MFS transporter</fullName>
    </submittedName>
</protein>
<evidence type="ECO:0000256" key="2">
    <source>
        <dbReference type="ARBA" id="ARBA00004236"/>
    </source>
</evidence>
<feature type="transmembrane region" description="Helical" evidence="8">
    <location>
        <begin position="107"/>
        <end position="126"/>
    </location>
</feature>
<keyword evidence="7 8" id="KW-0472">Membrane</keyword>
<dbReference type="PANTHER" id="PTHR23502:SF74">
    <property type="entry name" value="MAJOR FACILITATOR SUPERFAMILY (MFS) PROFILE DOMAIN-CONTAINING PROTEIN"/>
    <property type="match status" value="1"/>
</dbReference>
<feature type="transmembrane region" description="Helical" evidence="8">
    <location>
        <begin position="269"/>
        <end position="294"/>
    </location>
</feature>
<comment type="subcellular location">
    <subcellularLocation>
        <location evidence="2">Cell membrane</location>
    </subcellularLocation>
    <subcellularLocation>
        <location evidence="1">Membrane</location>
        <topology evidence="1">Multi-pass membrane protein</topology>
    </subcellularLocation>
</comment>
<dbReference type="OrthoDB" id="5141738at2759"/>
<dbReference type="InterPro" id="IPR020846">
    <property type="entry name" value="MFS_dom"/>
</dbReference>
<evidence type="ECO:0000256" key="3">
    <source>
        <dbReference type="ARBA" id="ARBA00008335"/>
    </source>
</evidence>
<dbReference type="SUPFAM" id="SSF103473">
    <property type="entry name" value="MFS general substrate transporter"/>
    <property type="match status" value="1"/>
</dbReference>
<dbReference type="PROSITE" id="PS50850">
    <property type="entry name" value="MFS"/>
    <property type="match status" value="1"/>
</dbReference>
<keyword evidence="11" id="KW-1185">Reference proteome</keyword>
<dbReference type="Proteomes" id="UP000182658">
    <property type="component" value="Unassembled WGS sequence"/>
</dbReference>
<feature type="transmembrane region" description="Helical" evidence="8">
    <location>
        <begin position="406"/>
        <end position="428"/>
    </location>
</feature>
<dbReference type="STRING" id="1408157.A0A1J7JMY1"/>
<comment type="similarity">
    <text evidence="3">Belongs to the major facilitator superfamily.</text>
</comment>
<reference evidence="10 11" key="1">
    <citation type="submission" date="2016-10" db="EMBL/GenBank/DDBJ databases">
        <title>Draft genome sequence of Coniochaeta ligniaria NRRL30616, a lignocellulolytic fungus for bioabatement of inhibitors in plant biomass hydrolysates.</title>
        <authorList>
            <consortium name="DOE Joint Genome Institute"/>
            <person name="Jimenez D.J."/>
            <person name="Hector R.E."/>
            <person name="Riley R."/>
            <person name="Sun H."/>
            <person name="Grigoriev I.V."/>
            <person name="Van Elsas J.D."/>
            <person name="Nichols N.N."/>
        </authorList>
    </citation>
    <scope>NUCLEOTIDE SEQUENCE [LARGE SCALE GENOMIC DNA]</scope>
    <source>
        <strain evidence="10 11">NRRL 30616</strain>
    </source>
</reference>
<keyword evidence="6 8" id="KW-1133">Transmembrane helix</keyword>
<dbReference type="InterPro" id="IPR011701">
    <property type="entry name" value="MFS"/>
</dbReference>
<evidence type="ECO:0000313" key="11">
    <source>
        <dbReference type="Proteomes" id="UP000182658"/>
    </source>
</evidence>
<feature type="transmembrane region" description="Helical" evidence="8">
    <location>
        <begin position="77"/>
        <end position="95"/>
    </location>
</feature>
<evidence type="ECO:0000256" key="8">
    <source>
        <dbReference type="SAM" id="Phobius"/>
    </source>
</evidence>
<dbReference type="InterPro" id="IPR036259">
    <property type="entry name" value="MFS_trans_sf"/>
</dbReference>
<dbReference type="GO" id="GO:0022857">
    <property type="term" value="F:transmembrane transporter activity"/>
    <property type="evidence" value="ECO:0007669"/>
    <property type="project" value="InterPro"/>
</dbReference>
<feature type="transmembrane region" description="Helical" evidence="8">
    <location>
        <begin position="132"/>
        <end position="154"/>
    </location>
</feature>
<keyword evidence="4" id="KW-1003">Cell membrane</keyword>
<name>A0A1J7JMY1_9PEZI</name>
<dbReference type="InParanoid" id="A0A1J7JMY1"/>
<feature type="transmembrane region" description="Helical" evidence="8">
    <location>
        <begin position="166"/>
        <end position="189"/>
    </location>
</feature>
<proteinExistence type="inferred from homology"/>
<feature type="transmembrane region" description="Helical" evidence="8">
    <location>
        <begin position="375"/>
        <end position="399"/>
    </location>
</feature>
<dbReference type="EMBL" id="KV875098">
    <property type="protein sequence ID" value="OIW29074.1"/>
    <property type="molecule type" value="Genomic_DNA"/>
</dbReference>
<dbReference type="GO" id="GO:0005886">
    <property type="term" value="C:plasma membrane"/>
    <property type="evidence" value="ECO:0007669"/>
    <property type="project" value="UniProtKB-SubCell"/>
</dbReference>
<dbReference type="Pfam" id="PF07690">
    <property type="entry name" value="MFS_1"/>
    <property type="match status" value="1"/>
</dbReference>
<gene>
    <name evidence="10" type="ORF">CONLIGDRAFT_704455</name>
</gene>
<feature type="domain" description="Major facilitator superfamily (MFS) profile" evidence="9">
    <location>
        <begin position="40"/>
        <end position="474"/>
    </location>
</feature>
<dbReference type="PANTHER" id="PTHR23502">
    <property type="entry name" value="MAJOR FACILITATOR SUPERFAMILY"/>
    <property type="match status" value="1"/>
</dbReference>
<feature type="transmembrane region" description="Helical" evidence="8">
    <location>
        <begin position="440"/>
        <end position="463"/>
    </location>
</feature>